<dbReference type="SUPFAM" id="SSF52402">
    <property type="entry name" value="Adenine nucleotide alpha hydrolases-like"/>
    <property type="match status" value="1"/>
</dbReference>
<evidence type="ECO:0000256" key="5">
    <source>
        <dbReference type="ARBA" id="ARBA00022840"/>
    </source>
</evidence>
<keyword evidence="5 9" id="KW-0067">ATP-binding</keyword>
<evidence type="ECO:0000256" key="1">
    <source>
        <dbReference type="ARBA" id="ARBA00005187"/>
    </source>
</evidence>
<evidence type="ECO:0000259" key="10">
    <source>
        <dbReference type="PROSITE" id="PS51278"/>
    </source>
</evidence>
<gene>
    <name evidence="11" type="ORF">B0I24_10612</name>
    <name evidence="12" type="ORF">CWE07_07760</name>
</gene>
<dbReference type="EMBL" id="PIPK01000006">
    <property type="protein sequence ID" value="RUO24560.1"/>
    <property type="molecule type" value="Genomic_DNA"/>
</dbReference>
<dbReference type="CDD" id="cd00712">
    <property type="entry name" value="AsnB"/>
    <property type="match status" value="1"/>
</dbReference>
<sequence length="598" mass="67515">MCGIAGEVRFQCEVNLQNVENMLTALAPRGPDAKGIMGNQRVCLGHRRLSVIDLSQHANQPMHDPKLGLTLVFNGCIYNYRELREELESLGHEFFSTSDSEVIIKAFYQWQASCVKRFSGMFAFAIWQRDSGEVFFARDRLGIKPLYYHFNEHGFWFASTLPALLKSGFVPTNVNPQGLHQYMSMRVIVGSGTLLDKVYKLQPGHWMTLSANGELNIQRYWQLDANIDTSADEQAWKERIKHALFTSVERRLEADVPVGVLLSGGVDSSLVVGMLAELGQHHIHTFSIGFEDVGEEAGNEFKYSDLIAQHYNTDHHRIYAQHCELLTHLAPCVQAMSEPMVSHDVIGFYLLSKQVSQHVKVVQSGQGADEVFGGYHWYQPLAQASTENAAQAYATHYFSWSQTELDKVLAPRYRGTQHALDYVTAYFDDCAALSTVDKALHIDTCAMVVDDPVKRVDNMTMAFGLEARVPFLDHELVELAAQMPAELKLKDGGKYLLKEVAREIIPSAVIDRPKGYFPVPALRNMQGEYLALAREVFNRPHARERGIFDMQYIDRMLDNPGDFNGPFGSRLWQVTLLEMWLTEHNIDVHHSSVRANGG</sequence>
<dbReference type="Proteomes" id="UP000287865">
    <property type="component" value="Unassembled WGS sequence"/>
</dbReference>
<dbReference type="PANTHER" id="PTHR43284:SF1">
    <property type="entry name" value="ASPARAGINE SYNTHETASE"/>
    <property type="match status" value="1"/>
</dbReference>
<feature type="binding site" evidence="9">
    <location>
        <position position="288"/>
    </location>
    <ligand>
        <name>ATP</name>
        <dbReference type="ChEBI" id="CHEBI:30616"/>
    </ligand>
</feature>
<evidence type="ECO:0000256" key="6">
    <source>
        <dbReference type="ARBA" id="ARBA00022962"/>
    </source>
</evidence>
<dbReference type="InterPro" id="IPR051786">
    <property type="entry name" value="ASN_synthetase/amidase"/>
</dbReference>
<accession>A0A327WXS1</accession>
<feature type="binding site" evidence="9">
    <location>
        <position position="261"/>
    </location>
    <ligand>
        <name>ATP</name>
        <dbReference type="ChEBI" id="CHEBI:30616"/>
    </ligand>
</feature>
<keyword evidence="4 9" id="KW-0547">Nucleotide-binding</keyword>
<keyword evidence="14" id="KW-1185">Reference proteome</keyword>
<keyword evidence="8" id="KW-0028">Amino-acid biosynthesis</keyword>
<reference evidence="11 13" key="2">
    <citation type="submission" date="2018-06" db="EMBL/GenBank/DDBJ databases">
        <title>Genomic Encyclopedia of Type Strains, Phase III (KMG-III): the genomes of soil and plant-associated and newly described type strains.</title>
        <authorList>
            <person name="Whitman W."/>
        </authorList>
    </citation>
    <scope>NUCLEOTIDE SEQUENCE [LARGE SCALE GENOMIC DNA]</scope>
    <source>
        <strain evidence="11 13">CGMCC 1.15366</strain>
    </source>
</reference>
<name>A0A327WXS1_9GAMM</name>
<feature type="binding site" evidence="9">
    <location>
        <begin position="364"/>
        <end position="365"/>
    </location>
    <ligand>
        <name>ATP</name>
        <dbReference type="ChEBI" id="CHEBI:30616"/>
    </ligand>
</feature>
<evidence type="ECO:0000313" key="13">
    <source>
        <dbReference type="Proteomes" id="UP000249203"/>
    </source>
</evidence>
<comment type="catalytic activity">
    <reaction evidence="7">
        <text>L-aspartate + L-glutamine + ATP + H2O = L-asparagine + L-glutamate + AMP + diphosphate + H(+)</text>
        <dbReference type="Rhea" id="RHEA:12228"/>
        <dbReference type="ChEBI" id="CHEBI:15377"/>
        <dbReference type="ChEBI" id="CHEBI:15378"/>
        <dbReference type="ChEBI" id="CHEBI:29985"/>
        <dbReference type="ChEBI" id="CHEBI:29991"/>
        <dbReference type="ChEBI" id="CHEBI:30616"/>
        <dbReference type="ChEBI" id="CHEBI:33019"/>
        <dbReference type="ChEBI" id="CHEBI:58048"/>
        <dbReference type="ChEBI" id="CHEBI:58359"/>
        <dbReference type="ChEBI" id="CHEBI:456215"/>
        <dbReference type="EC" id="6.3.5.4"/>
    </reaction>
</comment>
<evidence type="ECO:0000256" key="9">
    <source>
        <dbReference type="PIRSR" id="PIRSR001589-2"/>
    </source>
</evidence>
<dbReference type="NCBIfam" id="TIGR01536">
    <property type="entry name" value="asn_synth_AEB"/>
    <property type="match status" value="1"/>
</dbReference>
<dbReference type="NCBIfam" id="TIGR03104">
    <property type="entry name" value="trio_amidotrans"/>
    <property type="match status" value="1"/>
</dbReference>
<keyword evidence="6 8" id="KW-0315">Glutamine amidotransferase</keyword>
<dbReference type="GO" id="GO:0005524">
    <property type="term" value="F:ATP binding"/>
    <property type="evidence" value="ECO:0007669"/>
    <property type="project" value="UniProtKB-KW"/>
</dbReference>
<dbReference type="InterPro" id="IPR029055">
    <property type="entry name" value="Ntn_hydrolases_N"/>
</dbReference>
<dbReference type="CDD" id="cd01991">
    <property type="entry name" value="Asn_synthase_B_C"/>
    <property type="match status" value="1"/>
</dbReference>
<evidence type="ECO:0000256" key="4">
    <source>
        <dbReference type="ARBA" id="ARBA00022741"/>
    </source>
</evidence>
<evidence type="ECO:0000256" key="2">
    <source>
        <dbReference type="ARBA" id="ARBA00005752"/>
    </source>
</evidence>
<dbReference type="PIRSF" id="PIRSF001589">
    <property type="entry name" value="Asn_synthetase_glu-h"/>
    <property type="match status" value="1"/>
</dbReference>
<dbReference type="InterPro" id="IPR033738">
    <property type="entry name" value="AsnB_N"/>
</dbReference>
<dbReference type="InterPro" id="IPR017932">
    <property type="entry name" value="GATase_2_dom"/>
</dbReference>
<evidence type="ECO:0000256" key="8">
    <source>
        <dbReference type="PIRSR" id="PIRSR001589-1"/>
    </source>
</evidence>
<evidence type="ECO:0000256" key="3">
    <source>
        <dbReference type="ARBA" id="ARBA00012737"/>
    </source>
</evidence>
<dbReference type="OrthoDB" id="9763290at2"/>
<dbReference type="SUPFAM" id="SSF56235">
    <property type="entry name" value="N-terminal nucleophile aminohydrolases (Ntn hydrolases)"/>
    <property type="match status" value="1"/>
</dbReference>
<dbReference type="RefSeq" id="WP_111569324.1">
    <property type="nucleotide sequence ID" value="NZ_PIPK01000006.1"/>
</dbReference>
<dbReference type="EMBL" id="QLMD01000006">
    <property type="protein sequence ID" value="RAJ96949.1"/>
    <property type="molecule type" value="Genomic_DNA"/>
</dbReference>
<reference evidence="12 14" key="1">
    <citation type="journal article" date="2018" name="Front. Microbiol.">
        <title>Genome-Based Analysis Reveals the Taxonomy and Diversity of the Family Idiomarinaceae.</title>
        <authorList>
            <person name="Liu Y."/>
            <person name="Lai Q."/>
            <person name="Shao Z."/>
        </authorList>
    </citation>
    <scope>NUCLEOTIDE SEQUENCE [LARGE SCALE GENOMIC DNA]</scope>
    <source>
        <strain evidence="12 14">CF12-14</strain>
    </source>
</reference>
<dbReference type="GO" id="GO:0006529">
    <property type="term" value="P:asparagine biosynthetic process"/>
    <property type="evidence" value="ECO:0007669"/>
    <property type="project" value="UniProtKB-KW"/>
</dbReference>
<dbReference type="PROSITE" id="PS51278">
    <property type="entry name" value="GATASE_TYPE_2"/>
    <property type="match status" value="1"/>
</dbReference>
<feature type="binding site" evidence="9">
    <location>
        <position position="99"/>
    </location>
    <ligand>
        <name>L-glutamine</name>
        <dbReference type="ChEBI" id="CHEBI:58359"/>
    </ligand>
</feature>
<dbReference type="InterPro" id="IPR006426">
    <property type="entry name" value="Asn_synth_AEB"/>
</dbReference>
<dbReference type="AlphaFoldDB" id="A0A327WXS1"/>
<dbReference type="Gene3D" id="3.40.50.620">
    <property type="entry name" value="HUPs"/>
    <property type="match status" value="1"/>
</dbReference>
<dbReference type="InterPro" id="IPR001962">
    <property type="entry name" value="Asn_synthase"/>
</dbReference>
<dbReference type="Gene3D" id="3.60.20.10">
    <property type="entry name" value="Glutamine Phosphoribosylpyrophosphate, subunit 1, domain 1"/>
    <property type="match status" value="1"/>
</dbReference>
<proteinExistence type="inferred from homology"/>
<dbReference type="InterPro" id="IPR017535">
    <property type="entry name" value="Asparagine_synth"/>
</dbReference>
<dbReference type="GO" id="GO:0004066">
    <property type="term" value="F:asparagine synthase (glutamine-hydrolyzing) activity"/>
    <property type="evidence" value="ECO:0007669"/>
    <property type="project" value="UniProtKB-EC"/>
</dbReference>
<evidence type="ECO:0000313" key="11">
    <source>
        <dbReference type="EMBL" id="RAJ96949.1"/>
    </source>
</evidence>
<organism evidence="11 13">
    <name type="scientific">Aliidiomarina maris</name>
    <dbReference type="NCBI Taxonomy" id="531312"/>
    <lineage>
        <taxon>Bacteria</taxon>
        <taxon>Pseudomonadati</taxon>
        <taxon>Pseudomonadota</taxon>
        <taxon>Gammaproteobacteria</taxon>
        <taxon>Alteromonadales</taxon>
        <taxon>Idiomarinaceae</taxon>
        <taxon>Aliidiomarina</taxon>
    </lineage>
</organism>
<evidence type="ECO:0000313" key="12">
    <source>
        <dbReference type="EMBL" id="RUO24560.1"/>
    </source>
</evidence>
<feature type="active site" description="For GATase activity" evidence="8">
    <location>
        <position position="2"/>
    </location>
</feature>
<comment type="caution">
    <text evidence="11">The sequence shown here is derived from an EMBL/GenBank/DDBJ whole genome shotgun (WGS) entry which is preliminary data.</text>
</comment>
<dbReference type="GO" id="GO:0005829">
    <property type="term" value="C:cytosol"/>
    <property type="evidence" value="ECO:0007669"/>
    <property type="project" value="TreeGrafter"/>
</dbReference>
<evidence type="ECO:0000256" key="7">
    <source>
        <dbReference type="ARBA" id="ARBA00048741"/>
    </source>
</evidence>
<dbReference type="Pfam" id="PF00733">
    <property type="entry name" value="Asn_synthase"/>
    <property type="match status" value="1"/>
</dbReference>
<protein>
    <recommendedName>
        <fullName evidence="3">asparagine synthase (glutamine-hydrolyzing)</fullName>
        <ecNumber evidence="3">6.3.5.4</ecNumber>
    </recommendedName>
</protein>
<comment type="pathway">
    <text evidence="1">Amino-acid biosynthesis; L-asparagine biosynthesis; L-asparagine from L-aspartate (L-Gln route): step 1/1.</text>
</comment>
<dbReference type="Proteomes" id="UP000249203">
    <property type="component" value="Unassembled WGS sequence"/>
</dbReference>
<comment type="similarity">
    <text evidence="2">Belongs to the asparagine synthetase family.</text>
</comment>
<dbReference type="InterPro" id="IPR014729">
    <property type="entry name" value="Rossmann-like_a/b/a_fold"/>
</dbReference>
<evidence type="ECO:0000313" key="14">
    <source>
        <dbReference type="Proteomes" id="UP000287865"/>
    </source>
</evidence>
<dbReference type="PANTHER" id="PTHR43284">
    <property type="entry name" value="ASPARAGINE SYNTHETASE (GLUTAMINE-HYDROLYZING)"/>
    <property type="match status" value="1"/>
</dbReference>
<feature type="domain" description="Glutamine amidotransferase type-2" evidence="10">
    <location>
        <begin position="2"/>
        <end position="212"/>
    </location>
</feature>
<keyword evidence="8" id="KW-0061">Asparagine biosynthesis</keyword>
<dbReference type="EC" id="6.3.5.4" evidence="3"/>
<dbReference type="Pfam" id="PF13537">
    <property type="entry name" value="GATase_7"/>
    <property type="match status" value="1"/>
</dbReference>